<dbReference type="SUPFAM" id="SSF55826">
    <property type="entry name" value="YbaK/ProRS associated domain"/>
    <property type="match status" value="1"/>
</dbReference>
<dbReference type="PANTHER" id="PTHR30411">
    <property type="entry name" value="CYTOPLASMIC PROTEIN"/>
    <property type="match status" value="1"/>
</dbReference>
<organism evidence="2 3">
    <name type="scientific">Microlunatus elymi</name>
    <dbReference type="NCBI Taxonomy" id="2596828"/>
    <lineage>
        <taxon>Bacteria</taxon>
        <taxon>Bacillati</taxon>
        <taxon>Actinomycetota</taxon>
        <taxon>Actinomycetes</taxon>
        <taxon>Propionibacteriales</taxon>
        <taxon>Propionibacteriaceae</taxon>
        <taxon>Microlunatus</taxon>
    </lineage>
</organism>
<dbReference type="Gene3D" id="3.90.960.10">
    <property type="entry name" value="YbaK/aminoacyl-tRNA synthetase-associated domain"/>
    <property type="match status" value="1"/>
</dbReference>
<dbReference type="RefSeq" id="WP_143986044.1">
    <property type="nucleotide sequence ID" value="NZ_CP041692.1"/>
</dbReference>
<gene>
    <name evidence="2" type="ORF">FOE78_09365</name>
</gene>
<evidence type="ECO:0000259" key="1">
    <source>
        <dbReference type="Pfam" id="PF04073"/>
    </source>
</evidence>
<proteinExistence type="predicted"/>
<accession>A0A516PY28</accession>
<dbReference type="KEGG" id="mik:FOE78_09365"/>
<dbReference type="Proteomes" id="UP000319263">
    <property type="component" value="Chromosome"/>
</dbReference>
<name>A0A516PY28_9ACTN</name>
<keyword evidence="3" id="KW-1185">Reference proteome</keyword>
<feature type="domain" description="YbaK/aminoacyl-tRNA synthetase-associated" evidence="1">
    <location>
        <begin position="33"/>
        <end position="155"/>
    </location>
</feature>
<dbReference type="EMBL" id="CP041692">
    <property type="protein sequence ID" value="QDP96078.1"/>
    <property type="molecule type" value="Genomic_DNA"/>
</dbReference>
<dbReference type="AlphaFoldDB" id="A0A516PY28"/>
<dbReference type="GO" id="GO:0002161">
    <property type="term" value="F:aminoacyl-tRNA deacylase activity"/>
    <property type="evidence" value="ECO:0007669"/>
    <property type="project" value="InterPro"/>
</dbReference>
<dbReference type="CDD" id="cd04333">
    <property type="entry name" value="ProX_deacylase"/>
    <property type="match status" value="1"/>
</dbReference>
<reference evidence="2 3" key="1">
    <citation type="submission" date="2019-07" db="EMBL/GenBank/DDBJ databases">
        <title>Microlunatus dokdonensis sp. nov. isolated from the rhizospheric soil of the wild plant Elymus tsukushiensis.</title>
        <authorList>
            <person name="Ghim S.-Y."/>
            <person name="Hwang Y.-J."/>
            <person name="Son J.-S."/>
            <person name="Shin J.-H."/>
        </authorList>
    </citation>
    <scope>NUCLEOTIDE SEQUENCE [LARGE SCALE GENOMIC DNA]</scope>
    <source>
        <strain evidence="2 3">KUDC0627</strain>
    </source>
</reference>
<protein>
    <submittedName>
        <fullName evidence="2">YbaK/EbsC family protein</fullName>
    </submittedName>
</protein>
<dbReference type="InterPro" id="IPR007214">
    <property type="entry name" value="YbaK/aa-tRNA-synth-assoc-dom"/>
</dbReference>
<dbReference type="Pfam" id="PF04073">
    <property type="entry name" value="tRNA_edit"/>
    <property type="match status" value="1"/>
</dbReference>
<dbReference type="OrthoDB" id="8536235at2"/>
<evidence type="ECO:0000313" key="3">
    <source>
        <dbReference type="Proteomes" id="UP000319263"/>
    </source>
</evidence>
<sequence length="166" mass="17486">MTSLDELPERSRTVHAALLAAGVEPAIRVLPDSAKTAVLAAAALDCEIGAIANSLIFMAVDDHGNESPLLVMTSGRHRVDTDALARRLELTKIIRADPDQVRAATGQAIGGVAPTGHPEPLRTIIDEALADYPTLWAAGGTPHTIFPLSCPELIKITDGQVERVGD</sequence>
<dbReference type="InterPro" id="IPR036754">
    <property type="entry name" value="YbaK/aa-tRNA-synt-asso_dom_sf"/>
</dbReference>
<dbReference type="PANTHER" id="PTHR30411:SF1">
    <property type="entry name" value="CYTOPLASMIC PROTEIN"/>
    <property type="match status" value="1"/>
</dbReference>
<evidence type="ECO:0000313" key="2">
    <source>
        <dbReference type="EMBL" id="QDP96078.1"/>
    </source>
</evidence>